<reference evidence="5 6" key="1">
    <citation type="submission" date="2022-05" db="EMBL/GenBank/DDBJ databases">
        <title>Flavobacterium sp., isolated from activated sludge.</title>
        <authorList>
            <person name="Ran Q."/>
        </authorList>
    </citation>
    <scope>NUCLEOTIDE SEQUENCE [LARGE SCALE GENOMIC DNA]</scope>
    <source>
        <strain evidence="5 6">HXWNR70</strain>
    </source>
</reference>
<gene>
    <name evidence="5" type="ORF">NAT50_10635</name>
</gene>
<dbReference type="InterPro" id="IPR011010">
    <property type="entry name" value="DNA_brk_join_enz"/>
</dbReference>
<keyword evidence="2" id="KW-0238">DNA-binding</keyword>
<dbReference type="InterPro" id="IPR025269">
    <property type="entry name" value="SAM-like_dom"/>
</dbReference>
<dbReference type="PANTHER" id="PTHR30349:SF64">
    <property type="entry name" value="PROPHAGE INTEGRASE INTD-RELATED"/>
    <property type="match status" value="1"/>
</dbReference>
<dbReference type="InterPro" id="IPR035386">
    <property type="entry name" value="Arm-DNA-bind_5"/>
</dbReference>
<name>A0ABT0TQN9_9FLAO</name>
<keyword evidence="3" id="KW-0233">DNA recombination</keyword>
<dbReference type="InterPro" id="IPR050090">
    <property type="entry name" value="Tyrosine_recombinase_XerCD"/>
</dbReference>
<dbReference type="PROSITE" id="PS51898">
    <property type="entry name" value="TYR_RECOMBINASE"/>
    <property type="match status" value="1"/>
</dbReference>
<dbReference type="PANTHER" id="PTHR30349">
    <property type="entry name" value="PHAGE INTEGRASE-RELATED"/>
    <property type="match status" value="1"/>
</dbReference>
<proteinExistence type="inferred from homology"/>
<protein>
    <submittedName>
        <fullName evidence="5">Site-specific integrase</fullName>
    </submittedName>
</protein>
<accession>A0ABT0TQN9</accession>
<dbReference type="Pfam" id="PF17293">
    <property type="entry name" value="Arm-DNA-bind_5"/>
    <property type="match status" value="1"/>
</dbReference>
<evidence type="ECO:0000256" key="1">
    <source>
        <dbReference type="ARBA" id="ARBA00008857"/>
    </source>
</evidence>
<evidence type="ECO:0000313" key="5">
    <source>
        <dbReference type="EMBL" id="MCL9809813.1"/>
    </source>
</evidence>
<dbReference type="InterPro" id="IPR010998">
    <property type="entry name" value="Integrase_recombinase_N"/>
</dbReference>
<dbReference type="InterPro" id="IPR002104">
    <property type="entry name" value="Integrase_catalytic"/>
</dbReference>
<evidence type="ECO:0000259" key="4">
    <source>
        <dbReference type="PROSITE" id="PS51898"/>
    </source>
</evidence>
<dbReference type="Gene3D" id="1.10.443.10">
    <property type="entry name" value="Intergrase catalytic core"/>
    <property type="match status" value="1"/>
</dbReference>
<feature type="domain" description="Tyr recombinase" evidence="4">
    <location>
        <begin position="219"/>
        <end position="396"/>
    </location>
</feature>
<dbReference type="EMBL" id="JAMLJM010000009">
    <property type="protein sequence ID" value="MCL9809813.1"/>
    <property type="molecule type" value="Genomic_DNA"/>
</dbReference>
<dbReference type="InterPro" id="IPR013762">
    <property type="entry name" value="Integrase-like_cat_sf"/>
</dbReference>
<dbReference type="SUPFAM" id="SSF56349">
    <property type="entry name" value="DNA breaking-rejoining enzymes"/>
    <property type="match status" value="1"/>
</dbReference>
<dbReference type="CDD" id="cd01185">
    <property type="entry name" value="INTN1_C_like"/>
    <property type="match status" value="1"/>
</dbReference>
<keyword evidence="6" id="KW-1185">Reference proteome</keyword>
<dbReference type="Pfam" id="PF00589">
    <property type="entry name" value="Phage_integrase"/>
    <property type="match status" value="1"/>
</dbReference>
<comment type="caution">
    <text evidence="5">The sequence shown here is derived from an EMBL/GenBank/DDBJ whole genome shotgun (WGS) entry which is preliminary data.</text>
</comment>
<evidence type="ECO:0000256" key="3">
    <source>
        <dbReference type="ARBA" id="ARBA00023172"/>
    </source>
</evidence>
<dbReference type="Proteomes" id="UP001317191">
    <property type="component" value="Unassembled WGS sequence"/>
</dbReference>
<evidence type="ECO:0000256" key="2">
    <source>
        <dbReference type="ARBA" id="ARBA00023125"/>
    </source>
</evidence>
<evidence type="ECO:0000313" key="6">
    <source>
        <dbReference type="Proteomes" id="UP001317191"/>
    </source>
</evidence>
<dbReference type="RefSeq" id="WP_250593209.1">
    <property type="nucleotide sequence ID" value="NZ_JAMLJM010000009.1"/>
</dbReference>
<sequence>MKTKITLHFYAKSTKVNANGKLPIYVRLTVNGQRLEFSSKKFIEKTKWSSELAKMKGNTEEARSINSYLDMMRSKVLSAEMELLHKEEELSIENFQSILLEKNKNHRMLVPVFQDHNNKMKELIGKKYAPGTLQRFEITLNHIQNFLQWKYNVSDIRIDKVDHCFITELEFYLRSVKNCSNNTSVKYVRNFRKIIKICLNNDWLEKNPFSKYEGKVIEVDKEFLTEEEIQKIYTKKFINARLELVRDIFIFCCFTGLAYIDVQQLRKDHLGIGIDGNKWIFKNRQKTDTRSKIPLLPIAEELIQKYSDHPKCINEDRILPVLSNQKMNSYLKEIGDVCGIQKEITFHMARHSFATSVTLTNGVPIESVSKMLGHKSLRTTQHYAKIVDKRVSDDMAILKQKLSMQNLQSKQA</sequence>
<dbReference type="Gene3D" id="1.10.150.130">
    <property type="match status" value="1"/>
</dbReference>
<organism evidence="5 6">
    <name type="scientific">Flavobacterium luminosum</name>
    <dbReference type="NCBI Taxonomy" id="2949086"/>
    <lineage>
        <taxon>Bacteria</taxon>
        <taxon>Pseudomonadati</taxon>
        <taxon>Bacteroidota</taxon>
        <taxon>Flavobacteriia</taxon>
        <taxon>Flavobacteriales</taxon>
        <taxon>Flavobacteriaceae</taxon>
        <taxon>Flavobacterium</taxon>
    </lineage>
</organism>
<comment type="similarity">
    <text evidence="1">Belongs to the 'phage' integrase family.</text>
</comment>
<dbReference type="Pfam" id="PF13102">
    <property type="entry name" value="Phage_int_SAM_5"/>
    <property type="match status" value="1"/>
</dbReference>